<feature type="transmembrane region" description="Helical" evidence="1">
    <location>
        <begin position="50"/>
        <end position="69"/>
    </location>
</feature>
<protein>
    <submittedName>
        <fullName evidence="3">B-cell receptor-associated-like protein</fullName>
    </submittedName>
</protein>
<organism evidence="3 4">
    <name type="scientific">Tetrahymena thermophila (strain SB210)</name>
    <dbReference type="NCBI Taxonomy" id="312017"/>
    <lineage>
        <taxon>Eukaryota</taxon>
        <taxon>Sar</taxon>
        <taxon>Alveolata</taxon>
        <taxon>Ciliophora</taxon>
        <taxon>Intramacronucleata</taxon>
        <taxon>Oligohymenophorea</taxon>
        <taxon>Hymenostomatida</taxon>
        <taxon>Tetrahymenina</taxon>
        <taxon>Tetrahymenidae</taxon>
        <taxon>Tetrahymena</taxon>
    </lineage>
</organism>
<keyword evidence="3" id="KW-0675">Receptor</keyword>
<name>W7X7M6_TETTS</name>
<dbReference type="AlphaFoldDB" id="W7X7M6"/>
<dbReference type="GeneID" id="24441105"/>
<dbReference type="InterPro" id="IPR040463">
    <property type="entry name" value="BAP29/BAP31_N"/>
</dbReference>
<dbReference type="InParanoid" id="W7X7M6"/>
<feature type="transmembrane region" description="Helical" evidence="1">
    <location>
        <begin position="6"/>
        <end position="30"/>
    </location>
</feature>
<dbReference type="Proteomes" id="UP000009168">
    <property type="component" value="Unassembled WGS sequence"/>
</dbReference>
<feature type="transmembrane region" description="Helical" evidence="1">
    <location>
        <begin position="104"/>
        <end position="124"/>
    </location>
</feature>
<dbReference type="RefSeq" id="XP_012655064.1">
    <property type="nucleotide sequence ID" value="XM_012799610.1"/>
</dbReference>
<evidence type="ECO:0000313" key="4">
    <source>
        <dbReference type="Proteomes" id="UP000009168"/>
    </source>
</evidence>
<accession>W7X7M6</accession>
<keyword evidence="1" id="KW-0472">Membrane</keyword>
<dbReference type="Pfam" id="PF05529">
    <property type="entry name" value="Bap31"/>
    <property type="match status" value="1"/>
</dbReference>
<evidence type="ECO:0000259" key="2">
    <source>
        <dbReference type="Pfam" id="PF05529"/>
    </source>
</evidence>
<gene>
    <name evidence="3" type="ORF">TTHERM_000925890</name>
</gene>
<evidence type="ECO:0000313" key="3">
    <source>
        <dbReference type="EMBL" id="EWS72408.1"/>
    </source>
</evidence>
<keyword evidence="4" id="KW-1185">Reference proteome</keyword>
<feature type="domain" description="BAP29/BAP31 transmembrane" evidence="2">
    <location>
        <begin position="7"/>
        <end position="136"/>
    </location>
</feature>
<keyword evidence="1" id="KW-1133">Transmembrane helix</keyword>
<dbReference type="EMBL" id="GG662513">
    <property type="protein sequence ID" value="EWS72408.1"/>
    <property type="molecule type" value="Genomic_DNA"/>
</dbReference>
<evidence type="ECO:0000256" key="1">
    <source>
        <dbReference type="SAM" id="Phobius"/>
    </source>
</evidence>
<dbReference type="KEGG" id="tet:TTHERM_000925890"/>
<reference evidence="4" key="1">
    <citation type="journal article" date="2006" name="PLoS Biol.">
        <title>Macronuclear genome sequence of the ciliate Tetrahymena thermophila, a model eukaryote.</title>
        <authorList>
            <person name="Eisen J.A."/>
            <person name="Coyne R.S."/>
            <person name="Wu M."/>
            <person name="Wu D."/>
            <person name="Thiagarajan M."/>
            <person name="Wortman J.R."/>
            <person name="Badger J.H."/>
            <person name="Ren Q."/>
            <person name="Amedeo P."/>
            <person name="Jones K.M."/>
            <person name="Tallon L.J."/>
            <person name="Delcher A.L."/>
            <person name="Salzberg S.L."/>
            <person name="Silva J.C."/>
            <person name="Haas B.J."/>
            <person name="Majoros W.H."/>
            <person name="Farzad M."/>
            <person name="Carlton J.M."/>
            <person name="Smith R.K. Jr."/>
            <person name="Garg J."/>
            <person name="Pearlman R.E."/>
            <person name="Karrer K.M."/>
            <person name="Sun L."/>
            <person name="Manning G."/>
            <person name="Elde N.C."/>
            <person name="Turkewitz A.P."/>
            <person name="Asai D.J."/>
            <person name="Wilkes D.E."/>
            <person name="Wang Y."/>
            <person name="Cai H."/>
            <person name="Collins K."/>
            <person name="Stewart B.A."/>
            <person name="Lee S.R."/>
            <person name="Wilamowska K."/>
            <person name="Weinberg Z."/>
            <person name="Ruzzo W.L."/>
            <person name="Wloga D."/>
            <person name="Gaertig J."/>
            <person name="Frankel J."/>
            <person name="Tsao C.-C."/>
            <person name="Gorovsky M.A."/>
            <person name="Keeling P.J."/>
            <person name="Waller R.F."/>
            <person name="Patron N.J."/>
            <person name="Cherry J.M."/>
            <person name="Stover N.A."/>
            <person name="Krieger C.J."/>
            <person name="del Toro C."/>
            <person name="Ryder H.F."/>
            <person name="Williamson S.C."/>
            <person name="Barbeau R.A."/>
            <person name="Hamilton E.P."/>
            <person name="Orias E."/>
        </authorList>
    </citation>
    <scope>NUCLEOTIDE SEQUENCE [LARGE SCALE GENOMIC DNA]</scope>
    <source>
        <strain evidence="4">SB210</strain>
    </source>
</reference>
<keyword evidence="1" id="KW-0812">Transmembrane</keyword>
<sequence>MILTKLVYLIGIAQTFYFFLLLLVPFNVTIRKIVLSILFHNKFSDTFKKISFGFLVSVFVICLHSMTQINEFQNFLIQEQNSDHQDIHNIEQQTRVNFNKNVKYFYLTFYVLTVNLCIYGYTFYLKKLDELEDKIKTIKEVKKIQ</sequence>
<proteinExistence type="predicted"/>